<feature type="disulfide bond" evidence="15">
    <location>
        <begin position="656"/>
        <end position="665"/>
    </location>
</feature>
<dbReference type="PANTHER" id="PTHR12916:SF12">
    <property type="entry name" value="DELTA-LIKE PROTEIN"/>
    <property type="match status" value="1"/>
</dbReference>
<comment type="function">
    <text evidence="17">Putative Notch ligand involved in the mediation of Notch signaling.</text>
</comment>
<dbReference type="FunFam" id="2.10.25.10:FF:000565">
    <property type="entry name" value="Predicted protein"/>
    <property type="match status" value="1"/>
</dbReference>
<evidence type="ECO:0000259" key="21">
    <source>
        <dbReference type="PROSITE" id="PS51051"/>
    </source>
</evidence>
<evidence type="ECO:0000256" key="10">
    <source>
        <dbReference type="ARBA" id="ARBA00022837"/>
    </source>
</evidence>
<evidence type="ECO:0000256" key="3">
    <source>
        <dbReference type="ARBA" id="ARBA00022475"/>
    </source>
</evidence>
<dbReference type="GO" id="GO:0005112">
    <property type="term" value="F:Notch binding"/>
    <property type="evidence" value="ECO:0007669"/>
    <property type="project" value="InterPro"/>
</dbReference>
<feature type="disulfide bond" evidence="15">
    <location>
        <begin position="769"/>
        <end position="778"/>
    </location>
</feature>
<comment type="subcellular location">
    <subcellularLocation>
        <location evidence="1">Apical cell membrane</location>
        <topology evidence="1">Single-pass type I membrane protein</topology>
    </subcellularLocation>
    <subcellularLocation>
        <location evidence="17">Membrane</location>
        <topology evidence="17">Single-pass type I membrane protein</topology>
    </subcellularLocation>
</comment>
<keyword evidence="6 17" id="KW-0812">Transmembrane</keyword>
<evidence type="ECO:0000313" key="22">
    <source>
        <dbReference type="EMBL" id="CAH4034136.1"/>
    </source>
</evidence>
<dbReference type="InterPro" id="IPR011651">
    <property type="entry name" value="Notch_ligand_N"/>
</dbReference>
<keyword evidence="11 17" id="KW-1133">Transmembrane helix</keyword>
<feature type="region of interest" description="Disordered" evidence="18">
    <location>
        <begin position="1288"/>
        <end position="1375"/>
    </location>
</feature>
<keyword evidence="14" id="KW-0325">Glycoprotein</keyword>
<feature type="disulfide bond" evidence="16">
    <location>
        <begin position="427"/>
        <end position="436"/>
    </location>
</feature>
<feature type="disulfide bond" evidence="15">
    <location>
        <begin position="903"/>
        <end position="912"/>
    </location>
</feature>
<dbReference type="InterPro" id="IPR001774">
    <property type="entry name" value="DSL"/>
</dbReference>
<evidence type="ECO:0000256" key="8">
    <source>
        <dbReference type="ARBA" id="ARBA00022737"/>
    </source>
</evidence>
<feature type="disulfide bond" evidence="16">
    <location>
        <begin position="394"/>
        <end position="403"/>
    </location>
</feature>
<evidence type="ECO:0000256" key="9">
    <source>
        <dbReference type="ARBA" id="ARBA00022782"/>
    </source>
</evidence>
<feature type="domain" description="EGF-like" evidence="20">
    <location>
        <begin position="880"/>
        <end position="913"/>
    </location>
</feature>
<dbReference type="Pfam" id="PF00008">
    <property type="entry name" value="EGF"/>
    <property type="match status" value="8"/>
</dbReference>
<dbReference type="GO" id="GO:0048468">
    <property type="term" value="P:cell development"/>
    <property type="evidence" value="ECO:0007669"/>
    <property type="project" value="UniProtKB-ARBA"/>
</dbReference>
<evidence type="ECO:0000256" key="16">
    <source>
        <dbReference type="PROSITE-ProRule" id="PRU00377"/>
    </source>
</evidence>
<feature type="domain" description="EGF-like" evidence="20">
    <location>
        <begin position="790"/>
        <end position="826"/>
    </location>
</feature>
<evidence type="ECO:0000256" key="7">
    <source>
        <dbReference type="ARBA" id="ARBA00022729"/>
    </source>
</evidence>
<keyword evidence="23" id="KW-1185">Reference proteome</keyword>
<organism evidence="22 23">
    <name type="scientific">Pieris brassicae</name>
    <name type="common">White butterfly</name>
    <name type="synonym">Large white butterfly</name>
    <dbReference type="NCBI Taxonomy" id="7116"/>
    <lineage>
        <taxon>Eukaryota</taxon>
        <taxon>Metazoa</taxon>
        <taxon>Ecdysozoa</taxon>
        <taxon>Arthropoda</taxon>
        <taxon>Hexapoda</taxon>
        <taxon>Insecta</taxon>
        <taxon>Pterygota</taxon>
        <taxon>Neoptera</taxon>
        <taxon>Endopterygota</taxon>
        <taxon>Lepidoptera</taxon>
        <taxon>Glossata</taxon>
        <taxon>Ditrysia</taxon>
        <taxon>Papilionoidea</taxon>
        <taxon>Pieridae</taxon>
        <taxon>Pierinae</taxon>
        <taxon>Pieris</taxon>
    </lineage>
</organism>
<dbReference type="GO" id="GO:0045179">
    <property type="term" value="C:apical cortex"/>
    <property type="evidence" value="ECO:0007669"/>
    <property type="project" value="UniProtKB-ARBA"/>
</dbReference>
<name>A0A9P0TMD3_PIEBR</name>
<feature type="disulfide bond" evidence="15">
    <location>
        <begin position="532"/>
        <end position="541"/>
    </location>
</feature>
<dbReference type="SMART" id="SM00181">
    <property type="entry name" value="EGF"/>
    <property type="match status" value="15"/>
</dbReference>
<dbReference type="GO" id="GO:0009986">
    <property type="term" value="C:cell surface"/>
    <property type="evidence" value="ECO:0007669"/>
    <property type="project" value="UniProtKB-ARBA"/>
</dbReference>
<dbReference type="FunFam" id="2.10.25.10:FF:000066">
    <property type="entry name" value="FAT atypical cadherin 4"/>
    <property type="match status" value="2"/>
</dbReference>
<dbReference type="GO" id="GO:0043208">
    <property type="term" value="F:glycosphingolipid binding"/>
    <property type="evidence" value="ECO:0007669"/>
    <property type="project" value="UniProtKB-ARBA"/>
</dbReference>
<feature type="domain" description="EGF-like" evidence="20">
    <location>
        <begin position="437"/>
        <end position="470"/>
    </location>
</feature>
<dbReference type="PROSITE" id="PS51051">
    <property type="entry name" value="DSL"/>
    <property type="match status" value="1"/>
</dbReference>
<dbReference type="Pfam" id="PF12661">
    <property type="entry name" value="hEGF"/>
    <property type="match status" value="1"/>
</dbReference>
<dbReference type="GO" id="GO:0036011">
    <property type="term" value="P:imaginal disc-derived leg segmentation"/>
    <property type="evidence" value="ECO:0007669"/>
    <property type="project" value="UniProtKB-ARBA"/>
</dbReference>
<feature type="compositionally biased region" description="Basic and acidic residues" evidence="18">
    <location>
        <begin position="128"/>
        <end position="139"/>
    </location>
</feature>
<dbReference type="InterPro" id="IPR013032">
    <property type="entry name" value="EGF-like_CS"/>
</dbReference>
<accession>A0A9P0TMD3</accession>
<dbReference type="InterPro" id="IPR018097">
    <property type="entry name" value="EGF_Ca-bd_CS"/>
</dbReference>
<feature type="disulfide bond" evidence="15">
    <location>
        <begin position="693"/>
        <end position="702"/>
    </location>
</feature>
<dbReference type="PROSITE" id="PS01186">
    <property type="entry name" value="EGF_2"/>
    <property type="match status" value="10"/>
</dbReference>
<dbReference type="GO" id="GO:0007219">
    <property type="term" value="P:Notch signaling pathway"/>
    <property type="evidence" value="ECO:0007669"/>
    <property type="project" value="InterPro"/>
</dbReference>
<feature type="domain" description="EGF-like" evidence="20">
    <location>
        <begin position="583"/>
        <end position="619"/>
    </location>
</feature>
<feature type="domain" description="EGF-like" evidence="20">
    <location>
        <begin position="504"/>
        <end position="542"/>
    </location>
</feature>
<dbReference type="SUPFAM" id="SSF57196">
    <property type="entry name" value="EGF/Laminin"/>
    <property type="match status" value="5"/>
</dbReference>
<feature type="disulfide bond" evidence="15">
    <location>
        <begin position="571"/>
        <end position="580"/>
    </location>
</feature>
<feature type="domain" description="EGF-like" evidence="20">
    <location>
        <begin position="915"/>
        <end position="951"/>
    </location>
</feature>
<keyword evidence="13 15" id="KW-1015">Disulfide bond</keyword>
<feature type="domain" description="DSL" evidence="21">
    <location>
        <begin position="392"/>
        <end position="436"/>
    </location>
</feature>
<dbReference type="InterPro" id="IPR001007">
    <property type="entry name" value="VWF_dom"/>
</dbReference>
<evidence type="ECO:0000256" key="11">
    <source>
        <dbReference type="ARBA" id="ARBA00022989"/>
    </source>
</evidence>
<feature type="disulfide bond" evidence="15">
    <location>
        <begin position="816"/>
        <end position="825"/>
    </location>
</feature>
<dbReference type="GO" id="GO:0016324">
    <property type="term" value="C:apical plasma membrane"/>
    <property type="evidence" value="ECO:0007669"/>
    <property type="project" value="UniProtKB-SubCell"/>
</dbReference>
<keyword evidence="5" id="KW-0597">Phosphoprotein</keyword>
<evidence type="ECO:0000256" key="18">
    <source>
        <dbReference type="SAM" id="MobiDB-lite"/>
    </source>
</evidence>
<dbReference type="InterPro" id="IPR000152">
    <property type="entry name" value="EGF-type_Asp/Asn_hydroxyl_site"/>
</dbReference>
<feature type="disulfide bond" evidence="15">
    <location>
        <begin position="833"/>
        <end position="843"/>
    </location>
</feature>
<protein>
    <recommendedName>
        <fullName evidence="17">Delta-like protein</fullName>
    </recommendedName>
</protein>
<evidence type="ECO:0000256" key="6">
    <source>
        <dbReference type="ARBA" id="ARBA00022692"/>
    </source>
</evidence>
<reference evidence="22" key="1">
    <citation type="submission" date="2022-05" db="EMBL/GenBank/DDBJ databases">
        <authorList>
            <person name="Okamura Y."/>
        </authorList>
    </citation>
    <scope>NUCLEOTIDE SEQUENCE</scope>
</reference>
<feature type="disulfide bond" evidence="15">
    <location>
        <begin position="460"/>
        <end position="469"/>
    </location>
</feature>
<evidence type="ECO:0000256" key="13">
    <source>
        <dbReference type="ARBA" id="ARBA00023157"/>
    </source>
</evidence>
<dbReference type="InterPro" id="IPR056986">
    <property type="entry name" value="JAG1_1/2_dom"/>
</dbReference>
<dbReference type="Gene3D" id="2.10.25.10">
    <property type="entry name" value="Laminin"/>
    <property type="match status" value="12"/>
</dbReference>
<evidence type="ECO:0000259" key="20">
    <source>
        <dbReference type="PROSITE" id="PS50026"/>
    </source>
</evidence>
<feature type="compositionally biased region" description="Pro residues" evidence="18">
    <location>
        <begin position="1354"/>
        <end position="1365"/>
    </location>
</feature>
<dbReference type="GO" id="GO:0008587">
    <property type="term" value="P:imaginal disc-derived wing margin morphogenesis"/>
    <property type="evidence" value="ECO:0007669"/>
    <property type="project" value="UniProtKB-ARBA"/>
</dbReference>
<dbReference type="GO" id="GO:0008593">
    <property type="term" value="P:regulation of Notch signaling pathway"/>
    <property type="evidence" value="ECO:0007669"/>
    <property type="project" value="UniProtKB-ARBA"/>
</dbReference>
<feature type="disulfide bond" evidence="15">
    <location>
        <begin position="609"/>
        <end position="618"/>
    </location>
</feature>
<dbReference type="PROSITE" id="PS00010">
    <property type="entry name" value="ASX_HYDROXYL"/>
    <property type="match status" value="4"/>
</dbReference>
<dbReference type="FunFam" id="2.10.25.10:FF:000018">
    <property type="entry name" value="Delta-like 1"/>
    <property type="match status" value="1"/>
</dbReference>
<dbReference type="FunFam" id="2.10.25.10:FF:000109">
    <property type="entry name" value="Notch homolog 4, [Drosophila]"/>
    <property type="match status" value="1"/>
</dbReference>
<dbReference type="FunFam" id="2.10.25.10:FF:000472">
    <property type="entry name" value="Uncharacterized protein, isoform A"/>
    <property type="match status" value="1"/>
</dbReference>
<dbReference type="PRINTS" id="PR02059">
    <property type="entry name" value="JAGGEDFAMILY"/>
</dbReference>
<dbReference type="Gene3D" id="2.10.25.140">
    <property type="match status" value="1"/>
</dbReference>
<sequence length="1375" mass="144743">MFLGIVREVSSPRTRSREGTPSGRHILAKSQRLVFYAIQLVCGFVCIHLIVFVSGIGQYPKEARKGEQIMKLSILYATHVVSSLVSTLVLEYTVTVWNWLHNSNEAWLPGGSHEAPGATVSADTCQQQREDRTVREGVRRVGGAGGSPCESAQWLSGPRGETTCASTRVILVPERVQCPCAVSAVPVLCARGPGAGAPRPARPVDPMSPRTPRRSPLLLALALATTLQCAAGAGVFELQVLEFSNYRLQLASGRCCGGSEPATVTSPTVSTPSATCARPCHTRFALCLKEYQSAAAPGACSFGRAASPVLGTDSFTLADPLYTLALPFSFRWTRSFTLILQAYDDYDYVGGVDGESGLIEQAWWSGIVEPGSEWHALRHAGSAAALAYRVRVLCQPNYYNTTCTSFCRPRDDKFGHYSCSPQGDKRCLPGWQGDNCEKPVCKEGCHPAHGRCDRPGECLCRPGWRGDLCAQCQPYPGCKHGYCNGSSWDCTCDTNWGGILCDQDLNYCGTHEPCQHGGTCENTAPDQYLCTCAEGFSGADCERVDNPCAPQPCAHGTCELSAASTGFTCVCERGWTGTRCDLDADDCASIPCLNGALCHDRLDAFQCDCAVGWRGLTCSEDVDECAEVQVGPEGSLGPCVNAAACNNTAGGYSCTCLAGWTGRDCEHNVDDCTGQCLNGATCIDLVDDFHCACAAGWAGRTCAEDVDDCAPRPCRNGGECVDLLDAYRCICPVGFSGVDCEDDRDHCAGAPCANGATCYTAQSDYYCHCAPGWTGKNCTQRVVPPLLLKEPNECVPNPCQNNGSCSSGPGGFSCICRDAWTGETCTKTVEAVCSPPCANGGSCALLHAPLNETPRARCVCAPGWAGPACDLPLAPQVVPAAGPCPCLHGGSCVAVGGAWACACRSGWGGARCEIPADACVSAPCRNGARCVGGAGWWACECPPGWAGPDCGALACQPTCPPPSLCAPAASAARCLCPARPSHVARRCLELIAGLGEESETREVIVIDETEPVAANAASEGPGACGAENGTWWWGCNACRCARGEAVCTRLWCGLADCLAPGALACRTDEVCVPAAPSLCLRPPCAPLGECRRVAGRRVEPPALPAPAACWPGSRAPPPPGCARAELRLARERLAPGAHVERACGALRRALAAALTDRSTPAPPLTLLCDLAADDDDALDLALWAGEDDGRQPPTEDETSALASAVKALSELVARRRLNHHALLGAALRLRLSATTPPPASPAAPAAVPQPASGPALLVLAATVPLLLLGAAAAAALLVKRRRIAAATEERTRRHDEEKSNNLQNEENLRRYANPLGGRGEAEALPRAHSLYKAQNADARNNAPTREKELTKRALPPPDPPPAARHPPPERLTVLV</sequence>
<dbReference type="GO" id="GO:0046331">
    <property type="term" value="P:lateral inhibition"/>
    <property type="evidence" value="ECO:0007669"/>
    <property type="project" value="UniProtKB-ARBA"/>
</dbReference>
<dbReference type="GO" id="GO:0060255">
    <property type="term" value="P:regulation of macromolecule metabolic process"/>
    <property type="evidence" value="ECO:0007669"/>
    <property type="project" value="UniProtKB-ARBA"/>
</dbReference>
<dbReference type="Pfam" id="PF01414">
    <property type="entry name" value="DSL"/>
    <property type="match status" value="1"/>
</dbReference>
<feature type="disulfide bond" evidence="15">
    <location>
        <begin position="548"/>
        <end position="558"/>
    </location>
</feature>
<feature type="disulfide bond" evidence="15">
    <location>
        <begin position="731"/>
        <end position="740"/>
    </location>
</feature>
<evidence type="ECO:0000313" key="23">
    <source>
        <dbReference type="Proteomes" id="UP001152562"/>
    </source>
</evidence>
<dbReference type="GO" id="GO:0051093">
    <property type="term" value="P:negative regulation of developmental process"/>
    <property type="evidence" value="ECO:0007669"/>
    <property type="project" value="UniProtKB-ARBA"/>
</dbReference>
<dbReference type="PANTHER" id="PTHR12916">
    <property type="entry name" value="CYTOCHROME C OXIDASE POLYPEPTIDE VIC-2"/>
    <property type="match status" value="1"/>
</dbReference>
<evidence type="ECO:0000256" key="15">
    <source>
        <dbReference type="PROSITE-ProRule" id="PRU00076"/>
    </source>
</evidence>
<dbReference type="GO" id="GO:0005509">
    <property type="term" value="F:calcium ion binding"/>
    <property type="evidence" value="ECO:0007669"/>
    <property type="project" value="InterPro"/>
</dbReference>
<keyword evidence="4 15" id="KW-0245">EGF-like domain</keyword>
<dbReference type="GO" id="GO:0080090">
    <property type="term" value="P:regulation of primary metabolic process"/>
    <property type="evidence" value="ECO:0007669"/>
    <property type="project" value="UniProtKB-ARBA"/>
</dbReference>
<evidence type="ECO:0000256" key="4">
    <source>
        <dbReference type="ARBA" id="ARBA00022536"/>
    </source>
</evidence>
<dbReference type="SUPFAM" id="SSF57184">
    <property type="entry name" value="Growth factor receptor domain"/>
    <property type="match status" value="2"/>
</dbReference>
<feature type="domain" description="EGF-like" evidence="20">
    <location>
        <begin position="829"/>
        <end position="870"/>
    </location>
</feature>
<dbReference type="SMART" id="SM00179">
    <property type="entry name" value="EGF_CA"/>
    <property type="match status" value="10"/>
</dbReference>
<feature type="disulfide bond" evidence="15">
    <location>
        <begin position="672"/>
        <end position="682"/>
    </location>
</feature>
<dbReference type="SMART" id="SM00051">
    <property type="entry name" value="DSL"/>
    <property type="match status" value="1"/>
</dbReference>
<dbReference type="Pfam" id="PF23575">
    <property type="entry name" value="JAG1"/>
    <property type="match status" value="1"/>
</dbReference>
<keyword evidence="7 17" id="KW-0732">Signal</keyword>
<feature type="domain" description="EGF-like" evidence="20">
    <location>
        <begin position="705"/>
        <end position="741"/>
    </location>
</feature>
<dbReference type="GO" id="GO:0030182">
    <property type="term" value="P:neuron differentiation"/>
    <property type="evidence" value="ECO:0007669"/>
    <property type="project" value="UniProtKB-ARBA"/>
</dbReference>
<dbReference type="PROSITE" id="PS50026">
    <property type="entry name" value="EGF_3"/>
    <property type="match status" value="12"/>
</dbReference>
<feature type="transmembrane region" description="Helical" evidence="19">
    <location>
        <begin position="1255"/>
        <end position="1278"/>
    </location>
</feature>
<dbReference type="PROSITE" id="PS01187">
    <property type="entry name" value="EGF_CA"/>
    <property type="match status" value="2"/>
</dbReference>
<feature type="compositionally biased region" description="Basic and acidic residues" evidence="18">
    <location>
        <begin position="1288"/>
        <end position="1299"/>
    </location>
</feature>
<dbReference type="Gene3D" id="2.60.40.3510">
    <property type="match status" value="1"/>
</dbReference>
<feature type="disulfide bond" evidence="15">
    <location>
        <begin position="941"/>
        <end position="950"/>
    </location>
</feature>
<evidence type="ECO:0000256" key="5">
    <source>
        <dbReference type="ARBA" id="ARBA00022553"/>
    </source>
</evidence>
<dbReference type="CDD" id="cd00054">
    <property type="entry name" value="EGF_CA"/>
    <property type="match status" value="8"/>
</dbReference>
<feature type="disulfide bond" evidence="16">
    <location>
        <begin position="407"/>
        <end position="419"/>
    </location>
</feature>
<dbReference type="PROSITE" id="PS00022">
    <property type="entry name" value="EGF_1"/>
    <property type="match status" value="12"/>
</dbReference>
<dbReference type="Proteomes" id="UP001152562">
    <property type="component" value="Unassembled WGS sequence"/>
</dbReference>
<dbReference type="EMBL" id="CALOZG010000040">
    <property type="protein sequence ID" value="CAH4034136.1"/>
    <property type="molecule type" value="Genomic_DNA"/>
</dbReference>
<gene>
    <name evidence="22" type="ORF">PIBRA_LOCUS10351</name>
</gene>
<keyword evidence="3" id="KW-1003">Cell membrane</keyword>
<feature type="domain" description="EGF-like" evidence="20">
    <location>
        <begin position="544"/>
        <end position="581"/>
    </location>
</feature>
<dbReference type="FunFam" id="2.10.25.140:FF:000001">
    <property type="entry name" value="Delta-like protein"/>
    <property type="match status" value="1"/>
</dbReference>
<evidence type="ECO:0000256" key="14">
    <source>
        <dbReference type="ARBA" id="ARBA00023180"/>
    </source>
</evidence>
<comment type="caution">
    <text evidence="22">The sequence shown here is derived from an EMBL/GenBank/DDBJ whole genome shotgun (WGS) entry which is preliminary data.</text>
</comment>
<feature type="transmembrane region" description="Helical" evidence="19">
    <location>
        <begin position="33"/>
        <end position="56"/>
    </location>
</feature>
<dbReference type="GO" id="GO:0035214">
    <property type="term" value="P:eye-antennal disc development"/>
    <property type="evidence" value="ECO:0007669"/>
    <property type="project" value="UniProtKB-ARBA"/>
</dbReference>
<comment type="caution">
    <text evidence="15">Lacks conserved residue(s) required for the propagation of feature annotation.</text>
</comment>
<feature type="domain" description="EGF-like" evidence="20">
    <location>
        <begin position="668"/>
        <end position="703"/>
    </location>
</feature>
<proteinExistence type="predicted"/>
<dbReference type="GO" id="GO:0042063">
    <property type="term" value="P:gliogenesis"/>
    <property type="evidence" value="ECO:0007669"/>
    <property type="project" value="UniProtKB-ARBA"/>
</dbReference>
<keyword evidence="9" id="KW-0221">Differentiation</keyword>
<dbReference type="InterPro" id="IPR000742">
    <property type="entry name" value="EGF"/>
</dbReference>
<keyword evidence="10" id="KW-0106">Calcium</keyword>
<dbReference type="GO" id="GO:0051241">
    <property type="term" value="P:negative regulation of multicellular organismal process"/>
    <property type="evidence" value="ECO:0007669"/>
    <property type="project" value="UniProtKB-ARBA"/>
</dbReference>
<feature type="region of interest" description="Disordered" evidence="18">
    <location>
        <begin position="127"/>
        <end position="154"/>
    </location>
</feature>
<evidence type="ECO:0000256" key="2">
    <source>
        <dbReference type="ARBA" id="ARBA00022473"/>
    </source>
</evidence>
<feature type="domain" description="EGF-like" evidence="20">
    <location>
        <begin position="743"/>
        <end position="779"/>
    </location>
</feature>
<dbReference type="InterPro" id="IPR009030">
    <property type="entry name" value="Growth_fac_rcpt_cys_sf"/>
</dbReference>
<keyword evidence="8 17" id="KW-0677">Repeat</keyword>
<dbReference type="InterPro" id="IPR001881">
    <property type="entry name" value="EGF-like_Ca-bd_dom"/>
</dbReference>
<keyword evidence="2 17" id="KW-0217">Developmental protein</keyword>
<evidence type="ECO:0000256" key="12">
    <source>
        <dbReference type="ARBA" id="ARBA00023136"/>
    </source>
</evidence>
<dbReference type="Pfam" id="PF07657">
    <property type="entry name" value="MNNL"/>
    <property type="match status" value="1"/>
</dbReference>
<dbReference type="SMART" id="SM00215">
    <property type="entry name" value="VWC_out"/>
    <property type="match status" value="1"/>
</dbReference>
<evidence type="ECO:0000256" key="19">
    <source>
        <dbReference type="SAM" id="Phobius"/>
    </source>
</evidence>
<evidence type="ECO:0000256" key="17">
    <source>
        <dbReference type="RuleBase" id="RU280815"/>
    </source>
</evidence>
<dbReference type="GO" id="GO:0030718">
    <property type="term" value="P:germ-line stem cell population maintenance"/>
    <property type="evidence" value="ECO:0007669"/>
    <property type="project" value="UniProtKB-ARBA"/>
</dbReference>
<dbReference type="InterPro" id="IPR026219">
    <property type="entry name" value="Jagged/Serrate"/>
</dbReference>
<feature type="domain" description="EGF-like" evidence="20">
    <location>
        <begin position="621"/>
        <end position="666"/>
    </location>
</feature>
<dbReference type="GO" id="GO:0048100">
    <property type="term" value="P:wing disc anterior/posterior pattern formation"/>
    <property type="evidence" value="ECO:0007669"/>
    <property type="project" value="UniProtKB-ARBA"/>
</dbReference>
<dbReference type="GO" id="GO:0048018">
    <property type="term" value="F:receptor ligand activity"/>
    <property type="evidence" value="ECO:0007669"/>
    <property type="project" value="UniProtKB-ARBA"/>
</dbReference>
<dbReference type="FunFam" id="2.10.25.10:FF:000294">
    <property type="entry name" value="Delta-like protein"/>
    <property type="match status" value="1"/>
</dbReference>
<dbReference type="GO" id="GO:0009967">
    <property type="term" value="P:positive regulation of signal transduction"/>
    <property type="evidence" value="ECO:0007669"/>
    <property type="project" value="UniProtKB-ARBA"/>
</dbReference>
<feature type="disulfide bond" evidence="15">
    <location>
        <begin position="860"/>
        <end position="869"/>
    </location>
</feature>
<dbReference type="GO" id="GO:0016330">
    <property type="term" value="P:second mitotic wave involved in compound eye morphogenesis"/>
    <property type="evidence" value="ECO:0007669"/>
    <property type="project" value="UniProtKB-ARBA"/>
</dbReference>
<evidence type="ECO:0000256" key="1">
    <source>
        <dbReference type="ARBA" id="ARBA00004247"/>
    </source>
</evidence>
<keyword evidence="12 17" id="KW-0472">Membrane</keyword>